<keyword evidence="2" id="KW-0732">Signal</keyword>
<feature type="signal peptide" evidence="2">
    <location>
        <begin position="1"/>
        <end position="21"/>
    </location>
</feature>
<feature type="chain" id="PRO_5046183258" description="DUF4331 domain-containing protein" evidence="2">
    <location>
        <begin position="22"/>
        <end position="233"/>
    </location>
</feature>
<organism evidence="3 4">
    <name type="scientific">Tsuneonella deserti</name>
    <dbReference type="NCBI Taxonomy" id="2035528"/>
    <lineage>
        <taxon>Bacteria</taxon>
        <taxon>Pseudomonadati</taxon>
        <taxon>Pseudomonadota</taxon>
        <taxon>Alphaproteobacteria</taxon>
        <taxon>Sphingomonadales</taxon>
        <taxon>Erythrobacteraceae</taxon>
        <taxon>Tsuneonella</taxon>
    </lineage>
</organism>
<protein>
    <recommendedName>
        <fullName evidence="5">DUF4331 domain-containing protein</fullName>
    </recommendedName>
</protein>
<feature type="region of interest" description="Disordered" evidence="1">
    <location>
        <begin position="20"/>
        <end position="43"/>
    </location>
</feature>
<gene>
    <name evidence="3" type="ORF">GCM10011515_02670</name>
</gene>
<evidence type="ECO:0000313" key="3">
    <source>
        <dbReference type="EMBL" id="GGD86632.1"/>
    </source>
</evidence>
<sequence>MLHPMAAISALSLLASCGGGGSPAPTATPSPTPSPGSTGGGGQTAFSYDVEPCYTQVVPNTGGKTVRQMIVPDTLKLNMALPSGFPNGRDLDDAVIDISLAFLFLDLTESGQSLRTFANLPLNPGGNDRPLLADFPYFAPANGSPVLAATTGTSFNFRSDPDTAYVQVDRMGMPAIATALIGSSLKDPYNDANPTADVAGTFRADETAQLTNLMNAIGDDLTSIQLDICAKRI</sequence>
<dbReference type="Proteomes" id="UP000619041">
    <property type="component" value="Unassembled WGS sequence"/>
</dbReference>
<accession>A0ABQ1RYS9</accession>
<evidence type="ECO:0008006" key="5">
    <source>
        <dbReference type="Google" id="ProtNLM"/>
    </source>
</evidence>
<name>A0ABQ1RYS9_9SPHN</name>
<dbReference type="EMBL" id="BMKL01000001">
    <property type="protein sequence ID" value="GGD86632.1"/>
    <property type="molecule type" value="Genomic_DNA"/>
</dbReference>
<evidence type="ECO:0000256" key="2">
    <source>
        <dbReference type="SAM" id="SignalP"/>
    </source>
</evidence>
<evidence type="ECO:0000256" key="1">
    <source>
        <dbReference type="SAM" id="MobiDB-lite"/>
    </source>
</evidence>
<keyword evidence="4" id="KW-1185">Reference proteome</keyword>
<comment type="caution">
    <text evidence="3">The sequence shown here is derived from an EMBL/GenBank/DDBJ whole genome shotgun (WGS) entry which is preliminary data.</text>
</comment>
<proteinExistence type="predicted"/>
<reference evidence="4" key="1">
    <citation type="journal article" date="2019" name="Int. J. Syst. Evol. Microbiol.">
        <title>The Global Catalogue of Microorganisms (GCM) 10K type strain sequencing project: providing services to taxonomists for standard genome sequencing and annotation.</title>
        <authorList>
            <consortium name="The Broad Institute Genomics Platform"/>
            <consortium name="The Broad Institute Genome Sequencing Center for Infectious Disease"/>
            <person name="Wu L."/>
            <person name="Ma J."/>
        </authorList>
    </citation>
    <scope>NUCLEOTIDE SEQUENCE [LARGE SCALE GENOMIC DNA]</scope>
    <source>
        <strain evidence="4">CGMCC 1.15959</strain>
    </source>
</reference>
<evidence type="ECO:0000313" key="4">
    <source>
        <dbReference type="Proteomes" id="UP000619041"/>
    </source>
</evidence>